<comment type="caution">
    <text evidence="1">The sequence shown here is derived from an EMBL/GenBank/DDBJ whole genome shotgun (WGS) entry which is preliminary data.</text>
</comment>
<dbReference type="AlphaFoldDB" id="X1JDP2"/>
<name>X1JDP2_9ZZZZ</name>
<proteinExistence type="predicted"/>
<sequence>MPYFVPTPSDAQWLYWIRPLGQPQMISQWPKPNAARVPCRFRFIVDGEIVWTAGRWFVQYFEGGVLPDYLSRGWLDLAVVGPGHLFGSAGLNAEGWVATLDVQRYEGDPLFGLPGVVAILKWERVSPPRVCEQTFTYLDKDATRWLPNTTLDSDHASWTTAISDGYPVGAEFLGFGGGLSDCYDFPEIEAPVGGFARMNGSDSYVSFPTFFSNHGPRWKAEWEVRPRVNAEMPAFVFTGFTSFFSGHDNIADVRWWNKIIPVSPNLVLDVWNEIRLEYNWSIPGATFEAWVNGSKAGSLASAPQLLPMDNIGWLNGIGPGDFDLRNFKLTDGTPVV</sequence>
<organism evidence="1">
    <name type="scientific">marine sediment metagenome</name>
    <dbReference type="NCBI Taxonomy" id="412755"/>
    <lineage>
        <taxon>unclassified sequences</taxon>
        <taxon>metagenomes</taxon>
        <taxon>ecological metagenomes</taxon>
    </lineage>
</organism>
<accession>X1JDP2</accession>
<reference evidence="1" key="1">
    <citation type="journal article" date="2014" name="Front. Microbiol.">
        <title>High frequency of phylogenetically diverse reductive dehalogenase-homologous genes in deep subseafloor sedimentary metagenomes.</title>
        <authorList>
            <person name="Kawai M."/>
            <person name="Futagami T."/>
            <person name="Toyoda A."/>
            <person name="Takaki Y."/>
            <person name="Nishi S."/>
            <person name="Hori S."/>
            <person name="Arai W."/>
            <person name="Tsubouchi T."/>
            <person name="Morono Y."/>
            <person name="Uchiyama I."/>
            <person name="Ito T."/>
            <person name="Fujiyama A."/>
            <person name="Inagaki F."/>
            <person name="Takami H."/>
        </authorList>
    </citation>
    <scope>NUCLEOTIDE SEQUENCE</scope>
    <source>
        <strain evidence="1">Expedition CK06-06</strain>
    </source>
</reference>
<feature type="non-terminal residue" evidence="1">
    <location>
        <position position="336"/>
    </location>
</feature>
<dbReference type="EMBL" id="BARV01000035">
    <property type="protein sequence ID" value="GAH92092.1"/>
    <property type="molecule type" value="Genomic_DNA"/>
</dbReference>
<evidence type="ECO:0000313" key="1">
    <source>
        <dbReference type="EMBL" id="GAH92092.1"/>
    </source>
</evidence>
<gene>
    <name evidence="1" type="ORF">S06H3_00235</name>
</gene>
<protein>
    <submittedName>
        <fullName evidence="1">Uncharacterized protein</fullName>
    </submittedName>
</protein>